<feature type="region of interest" description="Disordered" evidence="7">
    <location>
        <begin position="937"/>
        <end position="972"/>
    </location>
</feature>
<evidence type="ECO:0000259" key="8">
    <source>
        <dbReference type="PROSITE" id="PS50103"/>
    </source>
</evidence>
<accession>A0AA39D733</accession>
<feature type="compositionally biased region" description="Polar residues" evidence="7">
    <location>
        <begin position="1597"/>
        <end position="1623"/>
    </location>
</feature>
<keyword evidence="1 6" id="KW-0479">Metal-binding</keyword>
<evidence type="ECO:0000256" key="2">
    <source>
        <dbReference type="ARBA" id="ARBA00022737"/>
    </source>
</evidence>
<evidence type="ECO:0000256" key="7">
    <source>
        <dbReference type="SAM" id="MobiDB-lite"/>
    </source>
</evidence>
<feature type="compositionally biased region" description="Low complexity" evidence="7">
    <location>
        <begin position="566"/>
        <end position="577"/>
    </location>
</feature>
<dbReference type="FunFam" id="4.10.1000.10:FF:000022">
    <property type="entry name" value="Zinc finger CCCH domain-containing protein 7"/>
    <property type="match status" value="1"/>
</dbReference>
<feature type="region of interest" description="Disordered" evidence="7">
    <location>
        <begin position="1046"/>
        <end position="1072"/>
    </location>
</feature>
<evidence type="ECO:0000256" key="5">
    <source>
        <dbReference type="ARBA" id="ARBA00023125"/>
    </source>
</evidence>
<feature type="compositionally biased region" description="Polar residues" evidence="7">
    <location>
        <begin position="877"/>
        <end position="897"/>
    </location>
</feature>
<feature type="region of interest" description="Disordered" evidence="7">
    <location>
        <begin position="1083"/>
        <end position="1102"/>
    </location>
</feature>
<feature type="compositionally biased region" description="Basic residues" evidence="7">
    <location>
        <begin position="125"/>
        <end position="139"/>
    </location>
</feature>
<feature type="compositionally biased region" description="Polar residues" evidence="7">
    <location>
        <begin position="1524"/>
        <end position="1539"/>
    </location>
</feature>
<evidence type="ECO:0000313" key="9">
    <source>
        <dbReference type="EMBL" id="KAJ9673526.1"/>
    </source>
</evidence>
<feature type="zinc finger region" description="C3H1-type" evidence="6">
    <location>
        <begin position="2076"/>
        <end position="2104"/>
    </location>
</feature>
<dbReference type="FunFam" id="4.10.1000.10:FF:000008">
    <property type="entry name" value="zinc finger CCCH domain-containing protein 3"/>
    <property type="match status" value="1"/>
</dbReference>
<evidence type="ECO:0000256" key="1">
    <source>
        <dbReference type="ARBA" id="ARBA00022723"/>
    </source>
</evidence>
<comment type="caution">
    <text evidence="9">The sequence shown here is derived from an EMBL/GenBank/DDBJ whole genome shotgun (WGS) entry which is preliminary data.</text>
</comment>
<keyword evidence="3 6" id="KW-0863">Zinc-finger</keyword>
<dbReference type="Gene3D" id="4.10.1000.10">
    <property type="entry name" value="Zinc finger, CCCH-type"/>
    <property type="match status" value="2"/>
</dbReference>
<feature type="compositionally biased region" description="Polar residues" evidence="7">
    <location>
        <begin position="1091"/>
        <end position="1102"/>
    </location>
</feature>
<feature type="region of interest" description="Disordered" evidence="7">
    <location>
        <begin position="685"/>
        <end position="713"/>
    </location>
</feature>
<keyword evidence="4 6" id="KW-0862">Zinc</keyword>
<feature type="region of interest" description="Disordered" evidence="7">
    <location>
        <begin position="1574"/>
        <end position="1623"/>
    </location>
</feature>
<name>A0AA39D733_VITRO</name>
<feature type="compositionally biased region" description="Basic and acidic residues" evidence="7">
    <location>
        <begin position="363"/>
        <end position="373"/>
    </location>
</feature>
<feature type="domain" description="C3H1-type" evidence="8">
    <location>
        <begin position="1972"/>
        <end position="2001"/>
    </location>
</feature>
<feature type="zinc finger region" description="C3H1-type" evidence="6">
    <location>
        <begin position="2027"/>
        <end position="2053"/>
    </location>
</feature>
<dbReference type="GO" id="GO:0005634">
    <property type="term" value="C:nucleus"/>
    <property type="evidence" value="ECO:0007669"/>
    <property type="project" value="UniProtKB-ARBA"/>
</dbReference>
<feature type="region of interest" description="Disordered" evidence="7">
    <location>
        <begin position="1849"/>
        <end position="1872"/>
    </location>
</feature>
<feature type="region of interest" description="Disordered" evidence="7">
    <location>
        <begin position="1641"/>
        <end position="1721"/>
    </location>
</feature>
<feature type="compositionally biased region" description="Basic and acidic residues" evidence="7">
    <location>
        <begin position="1712"/>
        <end position="1721"/>
    </location>
</feature>
<sequence length="2212" mass="242900">MWSPTPNDGIREGKRKNSSASPSRERKRQMDLPPLIHHHPNSSRYAHIPSQLPDDPNFYGNHRHHHHLLQPSPALPPPPPPPSYRPLTVPPPPPPFSPHQSQFTFRSANPSANPIRLIDDEPGSLHHHHHRHLDVARSPHRVSNRTLLDDDRHRLRVHHFDNSRPEFWDPSRVSTENRPPRLYPVIRSDHETSHHRSFNHNPVSPFRAIGEFRHDPEGSSRYRDELNGGFEHKRVEELVWGRGEGRSHDDFDRHSHLAQNANKSLRNIGFGDSHFVVEPDSSSLGNYDSRYGSSRDEEFIRNGRGDGVSENQRWAHSRQPQRDVANYLIGLENNEIDDGGGVHVYSFKRGPNALELGKFTNRGSREGSHEFTRSPRKKIQKKSALLRIQLQKPNPRKRDDGQFYYDESTSSQYRGKDPLEYLDHGMADKRERSPVELDVSFKSNSLVAKAIMAPSSPTVVSDRNLCFIPRNRELRKITLPNMDNSSSQLNKLNEEPVKLDCLPSVVDDPSLCDKDPKQLKEKVTTSGLETVQTFSSKPCSSGTNISLENNRVEGSLNSMVSEKVSASVGSGGMSSPKVTKKKKVMRKVSIPISRVSNSQLTKKPGEAPGSSTLRPSAASSSNNAAHPKEKITSAGLISVAGVNEVIALSKNNKVNESLLSNISEKSVTDIVSGQACVAELTEKRNRLSPPSGFSSQKETNFHEGPINTEESIHDLNVISNPEKGLTRSPNETTYIDIDGMSDVSMQICQNGPSVSLENDILKGSSETMLSVGGNVNVCLSGLEETKIHEGLTNTNNSVHDLNIGSSSDCDLIKTQEKISTSDIGTVGAVSRHPCSNHVSVLLENPRPFSLGGIRGNASVPVLCSKENRTHEGPLNVDGSSNGTGTALTSDSGLTKSQEKITASNTGIVDDAGKQLSQDGVIMSVENGAIERPAKDMASMGGNLNVDSGKDYTPKGKKKRKIRTSQSDLSHSAKVPVKPLNVITSRHDVDATLSCSMKDPSLANSYVGSLKVGSEACEDRVSVLHGNSSMKDLSEAKVSFRDVDVGQNGTSPKLKKRRKGFVPDPGFSSPMGPEIHKESLIPDASTIGPEVPSNSNDCLTQSEGQVPVSGITMSATGLQPCLEGNTVLPENRTTRGNFEAMSSVGDDLSANDMKFVQPSVIVEELAIPSLQSSCPSGLRVEQIETPGMSSIDHQNEVMDLESGIIERINVHGLEEPGMLHRGTADCQSTAALETLDRNRRQLSTGMECDTHTLMKDDMPTVSNHLSIAADGNGVSPTNSNDELMQSLPDTLSNMASPATLPIIPGLHTLDTELSVEQISDQKGCGDDRKSDEKPMVDCGSVLFAHNSWSQSSESNFKLDDAIGSDNSINGKTVQPSSQDTKRTTHSANLISGELNGSKNHLNNLVPRVFPAPSSFFLANSKKTASSTHIAKPRTWYRTGASSSSLKKPLSIAFPPQRQLKKFGKVQGTSYIRKGNSLVRKPAPVAVIPQGSHGLSSSVYRLNPSGVDEMRKRTGSESRTDVIDPSNRSSTGATDTPSERPQTPPLPHSTKLPKCTTISSGDCTTSPLVDPLLNGCSGNMPDPTENIKVPMSSEDGAKSSGSTENQTGLINNWESQSVLNDGNSESSKLKRITYVKRKSNQLVAASNPHDMSVQNADKTPALSSDGYYKRRKNQLIRTPLESHIKQTVAIPDDGSNSEGQRPSKLVSSKSSSKRPSDKVLSKTREPSKFSLVWTLRGAQSSEKDGNSVHSQGVLPSLFPWKRATYWRSFMHNPASISNSTSVSMISRKLLLSRKRDTVYTRSTGGFSLRKSKVLSVGGSSLKWSKSIERQSKKANEEATLAVAAVERKKREQNGAASVISETESRNHSSRKSVHNIMLHPGERIFRVGSVRYKMDSSRRTLQRISDGDSTCSAALQSEKNAKKPYIPRRLLIGNDEYVQIGNGNQLIRNPKKRTRILASEKVRWSLHTARLRLAKKWKYCQFFTRFGKCNKDDGKCPYIHDPSKIAVCTKFLNGLCSNPNCKLTHKVIPERMPDCSYFLQGLCNNESCPYRHVNVNPNASVCEGFLRGYCADGNECRKKHSYVCPIFEATGSCPLGSKCKLHHPKNRSKGKKKKQSRELNAQGRYFGFRHVNNRDPEKVVSEKDTAKDNDDISFQEGRFADYISLDVSDEDIRTINGPRTQPTTLFGSEPSYLHSDDLDELIKPVLIMNKNLTA</sequence>
<feature type="compositionally biased region" description="Low complexity" evidence="7">
    <location>
        <begin position="616"/>
        <end position="625"/>
    </location>
</feature>
<keyword evidence="2" id="KW-0677">Repeat</keyword>
<feature type="compositionally biased region" description="Basic and acidic residues" evidence="7">
    <location>
        <begin position="1506"/>
        <end position="1520"/>
    </location>
</feature>
<keyword evidence="5" id="KW-0238">DNA-binding</keyword>
<dbReference type="GO" id="GO:0003677">
    <property type="term" value="F:DNA binding"/>
    <property type="evidence" value="ECO:0007669"/>
    <property type="project" value="UniProtKB-KW"/>
</dbReference>
<dbReference type="InterPro" id="IPR000571">
    <property type="entry name" value="Znf_CCCH"/>
</dbReference>
<dbReference type="PANTHER" id="PTHR46156:SF1">
    <property type="entry name" value="ZINC FINGER CCCH DOMAIN-CONTAINING PROTEIN 3"/>
    <property type="match status" value="1"/>
</dbReference>
<feature type="region of interest" description="Disordered" evidence="7">
    <location>
        <begin position="356"/>
        <end position="378"/>
    </location>
</feature>
<dbReference type="PANTHER" id="PTHR46156">
    <property type="entry name" value="CCCH ZINGC FINGER"/>
    <property type="match status" value="1"/>
</dbReference>
<gene>
    <name evidence="9" type="ORF">PVL29_023221</name>
</gene>
<dbReference type="EMBL" id="JARBHA010000018">
    <property type="protein sequence ID" value="KAJ9673526.1"/>
    <property type="molecule type" value="Genomic_DNA"/>
</dbReference>
<evidence type="ECO:0000256" key="4">
    <source>
        <dbReference type="ARBA" id="ARBA00022833"/>
    </source>
</evidence>
<proteinExistence type="predicted"/>
<feature type="compositionally biased region" description="Polar residues" evidence="7">
    <location>
        <begin position="99"/>
        <end position="112"/>
    </location>
</feature>
<dbReference type="PROSITE" id="PS50103">
    <property type="entry name" value="ZF_C3H1"/>
    <property type="match status" value="3"/>
</dbReference>
<feature type="region of interest" description="Disordered" evidence="7">
    <location>
        <begin position="120"/>
        <end position="139"/>
    </location>
</feature>
<dbReference type="Proteomes" id="UP001168098">
    <property type="component" value="Unassembled WGS sequence"/>
</dbReference>
<evidence type="ECO:0000256" key="6">
    <source>
        <dbReference type="PROSITE-ProRule" id="PRU00723"/>
    </source>
</evidence>
<feature type="compositionally biased region" description="Pro residues" evidence="7">
    <location>
        <begin position="73"/>
        <end position="97"/>
    </location>
</feature>
<feature type="region of interest" description="Disordered" evidence="7">
    <location>
        <begin position="1487"/>
        <end position="1561"/>
    </location>
</feature>
<keyword evidence="10" id="KW-1185">Reference proteome</keyword>
<evidence type="ECO:0000313" key="10">
    <source>
        <dbReference type="Proteomes" id="UP001168098"/>
    </source>
</evidence>
<evidence type="ECO:0000256" key="3">
    <source>
        <dbReference type="ARBA" id="ARBA00022771"/>
    </source>
</evidence>
<feature type="domain" description="C3H1-type" evidence="8">
    <location>
        <begin position="2027"/>
        <end position="2053"/>
    </location>
</feature>
<dbReference type="GO" id="GO:0008270">
    <property type="term" value="F:zinc ion binding"/>
    <property type="evidence" value="ECO:0007669"/>
    <property type="project" value="UniProtKB-KW"/>
</dbReference>
<feature type="region of interest" description="Disordered" evidence="7">
    <location>
        <begin position="392"/>
        <end position="418"/>
    </location>
</feature>
<dbReference type="SMART" id="SM00356">
    <property type="entry name" value="ZnF_C3H1"/>
    <property type="match status" value="5"/>
</dbReference>
<feature type="region of interest" description="Disordered" evidence="7">
    <location>
        <begin position="869"/>
        <end position="897"/>
    </location>
</feature>
<feature type="region of interest" description="Disordered" evidence="7">
    <location>
        <begin position="566"/>
        <end position="627"/>
    </location>
</feature>
<feature type="region of interest" description="Disordered" evidence="7">
    <location>
        <begin position="1"/>
        <end position="115"/>
    </location>
</feature>
<reference evidence="9 10" key="1">
    <citation type="journal article" date="2023" name="BMC Biotechnol.">
        <title>Vitis rotundifolia cv Carlos genome sequencing.</title>
        <authorList>
            <person name="Huff M."/>
            <person name="Hulse-Kemp A."/>
            <person name="Scheffler B."/>
            <person name="Youngblood R."/>
            <person name="Simpson S."/>
            <person name="Babiker E."/>
            <person name="Staton M."/>
        </authorList>
    </citation>
    <scope>NUCLEOTIDE SEQUENCE [LARGE SCALE GENOMIC DNA]</scope>
    <source>
        <tissue evidence="9">Leaf</tissue>
    </source>
</reference>
<protein>
    <recommendedName>
        <fullName evidence="8">C3H1-type domain-containing protein</fullName>
    </recommendedName>
</protein>
<feature type="domain" description="C3H1-type" evidence="8">
    <location>
        <begin position="2076"/>
        <end position="2104"/>
    </location>
</feature>
<organism evidence="9 10">
    <name type="scientific">Vitis rotundifolia</name>
    <name type="common">Muscadine grape</name>
    <dbReference type="NCBI Taxonomy" id="103349"/>
    <lineage>
        <taxon>Eukaryota</taxon>
        <taxon>Viridiplantae</taxon>
        <taxon>Streptophyta</taxon>
        <taxon>Embryophyta</taxon>
        <taxon>Tracheophyta</taxon>
        <taxon>Spermatophyta</taxon>
        <taxon>Magnoliopsida</taxon>
        <taxon>eudicotyledons</taxon>
        <taxon>Gunneridae</taxon>
        <taxon>Pentapetalae</taxon>
        <taxon>rosids</taxon>
        <taxon>Vitales</taxon>
        <taxon>Vitaceae</taxon>
        <taxon>Viteae</taxon>
        <taxon>Vitis</taxon>
    </lineage>
</organism>
<feature type="zinc finger region" description="C3H1-type" evidence="6">
    <location>
        <begin position="1972"/>
        <end position="2001"/>
    </location>
</feature>